<sequence>MGYFSKAIDHFNCLSGINRLRALSAAADNDVDRFLRVAQTARGCGWVDVVLTPQMVRAVALKMGCDGLNALYGTRSPADVGRAFEQFASLRQVVSGARDLEVALSSSSAGMVRVGQAVAAGIKAAPGL</sequence>
<proteinExistence type="predicted"/>
<dbReference type="Proteomes" id="UP000011932">
    <property type="component" value="Chromosome"/>
</dbReference>
<accession>M4VYA7</accession>
<dbReference type="HOGENOM" id="CLU_1957051_0_0_5"/>
<evidence type="ECO:0000313" key="2">
    <source>
        <dbReference type="Proteomes" id="UP000011932"/>
    </source>
</evidence>
<name>M4VYA7_9BACT</name>
<organism evidence="1 2">
    <name type="scientific">Micavibrio aeruginosavorus EPB</name>
    <dbReference type="NCBI Taxonomy" id="349215"/>
    <lineage>
        <taxon>Bacteria</taxon>
        <taxon>Pseudomonadati</taxon>
        <taxon>Bdellovibrionota</taxon>
        <taxon>Bdellovibrionia</taxon>
        <taxon>Bdellovibrionales</taxon>
        <taxon>Pseudobdellovibrionaceae</taxon>
        <taxon>Micavibrio</taxon>
    </lineage>
</organism>
<evidence type="ECO:0000313" key="1">
    <source>
        <dbReference type="EMBL" id="AGH98164.1"/>
    </source>
</evidence>
<dbReference type="RefSeq" id="WP_015467698.1">
    <property type="nucleotide sequence ID" value="NC_020812.1"/>
</dbReference>
<reference evidence="1 2" key="1">
    <citation type="journal article" date="2013" name="ISME J.">
        <title>By their genes ye shall know them: genomic signatures of predatory bacteria.</title>
        <authorList>
            <person name="Pasternak Z."/>
            <person name="Pietrokovski S."/>
            <person name="Rotem O."/>
            <person name="Gophna U."/>
            <person name="Lurie-Weinberger M.N."/>
            <person name="Jurkevitch E."/>
        </authorList>
    </citation>
    <scope>NUCLEOTIDE SEQUENCE [LARGE SCALE GENOMIC DNA]</scope>
    <source>
        <strain evidence="1">EPB</strain>
    </source>
</reference>
<dbReference type="EMBL" id="CP003538">
    <property type="protein sequence ID" value="AGH98164.1"/>
    <property type="molecule type" value="Genomic_DNA"/>
</dbReference>
<protein>
    <submittedName>
        <fullName evidence="1">Uncharacterized protein</fullName>
    </submittedName>
</protein>
<dbReference type="AlphaFoldDB" id="M4VYA7"/>
<gene>
    <name evidence="1" type="ORF">A11S_1355</name>
</gene>
<dbReference type="KEGG" id="man:A11S_1355"/>
<dbReference type="STRING" id="349215.A11S_1355"/>
<dbReference type="OrthoDB" id="9840442at2"/>